<dbReference type="GO" id="GO:0009401">
    <property type="term" value="P:phosphoenolpyruvate-dependent sugar phosphotransferase system"/>
    <property type="evidence" value="ECO:0007669"/>
    <property type="project" value="UniProtKB-KW"/>
</dbReference>
<dbReference type="OrthoDB" id="1641940at2"/>
<accession>A0A173V3D9</accession>
<proteinExistence type="predicted"/>
<dbReference type="InterPro" id="IPR003352">
    <property type="entry name" value="PTS_EIIC"/>
</dbReference>
<evidence type="ECO:0000256" key="10">
    <source>
        <dbReference type="SAM" id="Phobius"/>
    </source>
</evidence>
<dbReference type="PIRSF" id="PIRSF006351">
    <property type="entry name" value="PTS_EIIC-Cellobiose"/>
    <property type="match status" value="1"/>
</dbReference>
<gene>
    <name evidence="13" type="primary">gmuC</name>
    <name evidence="13" type="ORF">ERS852582_02549</name>
</gene>
<evidence type="ECO:0000313" key="13">
    <source>
        <dbReference type="EMBL" id="CUN21842.1"/>
    </source>
</evidence>
<evidence type="ECO:0000256" key="3">
    <source>
        <dbReference type="ARBA" id="ARBA00022475"/>
    </source>
</evidence>
<evidence type="ECO:0000259" key="12">
    <source>
        <dbReference type="PROSITE" id="PS51105"/>
    </source>
</evidence>
<dbReference type="PROSITE" id="PS51105">
    <property type="entry name" value="PTS_EIIC_TYPE_3"/>
    <property type="match status" value="1"/>
</dbReference>
<keyword evidence="8 9" id="KW-0472">Membrane</keyword>
<dbReference type="PANTHER" id="PTHR33989">
    <property type="match status" value="1"/>
</dbReference>
<feature type="transmembrane region" description="Helical" evidence="10">
    <location>
        <begin position="130"/>
        <end position="153"/>
    </location>
</feature>
<feature type="transmembrane region" description="Helical" evidence="10">
    <location>
        <begin position="31"/>
        <end position="52"/>
    </location>
</feature>
<keyword evidence="3 9" id="KW-1003">Cell membrane</keyword>
<dbReference type="PANTHER" id="PTHR33989:SF8">
    <property type="entry name" value="PERMEASE IIC COMPONENT"/>
    <property type="match status" value="1"/>
</dbReference>
<feature type="transmembrane region" description="Helical" evidence="10">
    <location>
        <begin position="274"/>
        <end position="298"/>
    </location>
</feature>
<feature type="domain" description="PTS EIIC type-3" evidence="12">
    <location>
        <begin position="7"/>
        <end position="402"/>
    </location>
</feature>
<sequence>MAEKKSMTDRMAAFSDVVNGNIYLQSISQGIMTFLPVIIIGSFASLFSGLPVDFWQNFIQSTGISTLLTALVGATTNMLGLYFTYGVASVFADKKEVHSKIAPILALIVYVTLLPTAVDANGTAVLSFTYMGTQGMILGILVALLTISVYKAIVDAKIVIKMPAGTPEYVSNTFVSLIPGLVIALMALVLRGLFALTPWGNAFDCLYNILQMPLNAIVGENLFTLTIINLLTQVLWFFGIHPGFLSSMTAPIMFGLDGANQAAYAAGQAVPNIIGMAFSYSTTIATVYPAFALALLLFAKSSQLKTVGKISVAPAFFGISEPLIFGAPVVLNPTIVVPWVITPALNFILGYAACAIGIVPRYAGVTVFNFPMIATGILNGSAAIAAMEVVLCVIDLLIFMPFVKMQDKKNLEAEKLAIESEQN</sequence>
<evidence type="ECO:0000256" key="2">
    <source>
        <dbReference type="ARBA" id="ARBA00022448"/>
    </source>
</evidence>
<keyword evidence="5" id="KW-0598">Phosphotransferase system</keyword>
<keyword evidence="4 9" id="KW-0762">Sugar transport</keyword>
<keyword evidence="2 9" id="KW-0813">Transport</keyword>
<keyword evidence="7 10" id="KW-1133">Transmembrane helix</keyword>
<evidence type="ECO:0000256" key="4">
    <source>
        <dbReference type="ARBA" id="ARBA00022597"/>
    </source>
</evidence>
<comment type="function">
    <text evidence="9">The phosphoenolpyruvate-dependent sugar phosphotransferase system (PTS), a major carbohydrate active -transport system, catalyzes the phosphorylation of incoming sugar substrates concomitant with their translocation across the cell membrane.</text>
</comment>
<dbReference type="GO" id="GO:0005886">
    <property type="term" value="C:plasma membrane"/>
    <property type="evidence" value="ECO:0007669"/>
    <property type="project" value="UniProtKB-SubCell"/>
</dbReference>
<feature type="transmembrane region" description="Helical" evidence="10">
    <location>
        <begin position="337"/>
        <end position="359"/>
    </location>
</feature>
<organism evidence="13 14">
    <name type="scientific">Faecalibacterium prausnitzii</name>
    <dbReference type="NCBI Taxonomy" id="853"/>
    <lineage>
        <taxon>Bacteria</taxon>
        <taxon>Bacillati</taxon>
        <taxon>Bacillota</taxon>
        <taxon>Clostridia</taxon>
        <taxon>Eubacteriales</taxon>
        <taxon>Oscillospiraceae</taxon>
        <taxon>Faecalibacterium</taxon>
    </lineage>
</organism>
<dbReference type="InterPro" id="IPR013013">
    <property type="entry name" value="PTS_EIIC_1"/>
</dbReference>
<evidence type="ECO:0000313" key="14">
    <source>
        <dbReference type="Proteomes" id="UP000095649"/>
    </source>
</evidence>
<keyword evidence="6 10" id="KW-0812">Transmembrane</keyword>
<dbReference type="InterPro" id="IPR051088">
    <property type="entry name" value="PTS_Sugar-EIIC/EIIB"/>
</dbReference>
<dbReference type="Proteomes" id="UP000095649">
    <property type="component" value="Unassembled WGS sequence"/>
</dbReference>
<evidence type="ECO:0000256" key="5">
    <source>
        <dbReference type="ARBA" id="ARBA00022683"/>
    </source>
</evidence>
<dbReference type="PROSITE" id="PS51103">
    <property type="entry name" value="PTS_EIIC_TYPE_1"/>
    <property type="match status" value="1"/>
</dbReference>
<dbReference type="NCBIfam" id="TIGR00410">
    <property type="entry name" value="lacE"/>
    <property type="match status" value="1"/>
</dbReference>
<dbReference type="Pfam" id="PF02378">
    <property type="entry name" value="PTS_EIIC"/>
    <property type="match status" value="1"/>
</dbReference>
<reference evidence="13 14" key="1">
    <citation type="submission" date="2015-09" db="EMBL/GenBank/DDBJ databases">
        <authorList>
            <consortium name="Pathogen Informatics"/>
        </authorList>
    </citation>
    <scope>NUCLEOTIDE SEQUENCE [LARGE SCALE GENOMIC DNA]</scope>
    <source>
        <strain evidence="13 14">2789STDY5834970</strain>
    </source>
</reference>
<comment type="subcellular location">
    <subcellularLocation>
        <location evidence="1">Cell membrane</location>
        <topology evidence="1">Multi-pass membrane protein</topology>
    </subcellularLocation>
</comment>
<evidence type="ECO:0000256" key="8">
    <source>
        <dbReference type="ARBA" id="ARBA00023136"/>
    </source>
</evidence>
<feature type="transmembrane region" description="Helical" evidence="10">
    <location>
        <begin position="310"/>
        <end position="331"/>
    </location>
</feature>
<dbReference type="AlphaFoldDB" id="A0A173V3D9"/>
<dbReference type="GO" id="GO:0008982">
    <property type="term" value="F:protein-N(PI)-phosphohistidine-sugar phosphotransferase activity"/>
    <property type="evidence" value="ECO:0007669"/>
    <property type="project" value="UniProtKB-UniRule"/>
</dbReference>
<feature type="transmembrane region" description="Helical" evidence="10">
    <location>
        <begin position="97"/>
        <end position="118"/>
    </location>
</feature>
<dbReference type="RefSeq" id="WP_055186852.1">
    <property type="nucleotide sequence ID" value="NZ_CP186691.1"/>
</dbReference>
<feature type="transmembrane region" description="Helical" evidence="10">
    <location>
        <begin position="235"/>
        <end position="254"/>
    </location>
</feature>
<feature type="transmembrane region" description="Helical" evidence="10">
    <location>
        <begin position="380"/>
        <end position="403"/>
    </location>
</feature>
<dbReference type="InterPro" id="IPR004796">
    <property type="entry name" value="PTS_IIC_cello"/>
</dbReference>
<feature type="transmembrane region" description="Helical" evidence="10">
    <location>
        <begin position="174"/>
        <end position="194"/>
    </location>
</feature>
<evidence type="ECO:0000259" key="11">
    <source>
        <dbReference type="PROSITE" id="PS51103"/>
    </source>
</evidence>
<feature type="domain" description="PTS EIIC type-1" evidence="11">
    <location>
        <begin position="25"/>
        <end position="415"/>
    </location>
</feature>
<evidence type="ECO:0000256" key="6">
    <source>
        <dbReference type="ARBA" id="ARBA00022692"/>
    </source>
</evidence>
<evidence type="ECO:0000256" key="1">
    <source>
        <dbReference type="ARBA" id="ARBA00004651"/>
    </source>
</evidence>
<evidence type="ECO:0000256" key="7">
    <source>
        <dbReference type="ARBA" id="ARBA00022989"/>
    </source>
</evidence>
<dbReference type="GO" id="GO:1901264">
    <property type="term" value="P:carbohydrate derivative transport"/>
    <property type="evidence" value="ECO:0007669"/>
    <property type="project" value="TreeGrafter"/>
</dbReference>
<name>A0A173V3D9_9FIRM</name>
<feature type="transmembrane region" description="Helical" evidence="10">
    <location>
        <begin position="64"/>
        <end position="85"/>
    </location>
</feature>
<feature type="transmembrane region" description="Helical" evidence="10">
    <location>
        <begin position="206"/>
        <end position="228"/>
    </location>
</feature>
<dbReference type="InterPro" id="IPR004501">
    <property type="entry name" value="PTS_EIIC_3"/>
</dbReference>
<evidence type="ECO:0000256" key="9">
    <source>
        <dbReference type="PIRNR" id="PIRNR006351"/>
    </source>
</evidence>
<dbReference type="EMBL" id="CYXN01000033">
    <property type="protein sequence ID" value="CUN21842.1"/>
    <property type="molecule type" value="Genomic_DNA"/>
</dbReference>
<protein>
    <recommendedName>
        <fullName evidence="9">Permease IIC component</fullName>
    </recommendedName>
</protein>